<feature type="binding site" evidence="5">
    <location>
        <position position="539"/>
    </location>
    <ligand>
        <name>chloride</name>
        <dbReference type="ChEBI" id="CHEBI:17996"/>
        <label>1</label>
    </ligand>
</feature>
<dbReference type="GO" id="GO:0006508">
    <property type="term" value="P:proteolysis"/>
    <property type="evidence" value="ECO:0007669"/>
    <property type="project" value="UniProtKB-KW"/>
</dbReference>
<dbReference type="PROSITE" id="PS52011">
    <property type="entry name" value="PEPTIDASE_M2"/>
    <property type="match status" value="1"/>
</dbReference>
<evidence type="ECO:0000256" key="3">
    <source>
        <dbReference type="ARBA" id="ARBA00023157"/>
    </source>
</evidence>
<dbReference type="CDD" id="cd06461">
    <property type="entry name" value="M2_ACE"/>
    <property type="match status" value="1"/>
</dbReference>
<dbReference type="PRINTS" id="PR00791">
    <property type="entry name" value="PEPDIPTASEA"/>
</dbReference>
<dbReference type="EC" id="3.4.-.-" evidence="8"/>
<proteinExistence type="inferred from homology"/>
<keyword evidence="8" id="KW-0378">Hydrolase</keyword>
<dbReference type="Proteomes" id="UP001620645">
    <property type="component" value="Unassembled WGS sequence"/>
</dbReference>
<evidence type="ECO:0000256" key="8">
    <source>
        <dbReference type="RuleBase" id="RU361144"/>
    </source>
</evidence>
<keyword evidence="8" id="KW-0479">Metal-binding</keyword>
<dbReference type="PANTHER" id="PTHR10514">
    <property type="entry name" value="ANGIOTENSIN-CONVERTING ENZYME"/>
    <property type="match status" value="1"/>
</dbReference>
<comment type="caution">
    <text evidence="7">Lacks conserved residue(s) required for the propagation of feature annotation.</text>
</comment>
<dbReference type="SUPFAM" id="SSF55486">
    <property type="entry name" value="Metalloproteases ('zincins'), catalytic domain"/>
    <property type="match status" value="1"/>
</dbReference>
<keyword evidence="9" id="KW-1133">Transmembrane helix</keyword>
<feature type="transmembrane region" description="Helical" evidence="9">
    <location>
        <begin position="1110"/>
        <end position="1130"/>
    </location>
</feature>
<evidence type="ECO:0000256" key="5">
    <source>
        <dbReference type="PIRSR" id="PIRSR601548-2"/>
    </source>
</evidence>
<keyword evidence="11" id="KW-1185">Reference proteome</keyword>
<keyword evidence="8" id="KW-0862">Zinc</keyword>
<dbReference type="GO" id="GO:0046872">
    <property type="term" value="F:metal ion binding"/>
    <property type="evidence" value="ECO:0007669"/>
    <property type="project" value="UniProtKB-KW"/>
</dbReference>
<keyword evidence="9" id="KW-0472">Membrane</keyword>
<evidence type="ECO:0000256" key="4">
    <source>
        <dbReference type="ARBA" id="ARBA00023180"/>
    </source>
</evidence>
<keyword evidence="8" id="KW-0482">Metalloprotease</keyword>
<feature type="disulfide bond" evidence="6">
    <location>
        <begin position="694"/>
        <end position="715"/>
    </location>
</feature>
<evidence type="ECO:0000256" key="6">
    <source>
        <dbReference type="PIRSR" id="PIRSR601548-4"/>
    </source>
</evidence>
<dbReference type="PANTHER" id="PTHR10514:SF27">
    <property type="entry name" value="ANGIOTENSIN-CONVERTING ENZYME"/>
    <property type="match status" value="1"/>
</dbReference>
<dbReference type="InterPro" id="IPR001548">
    <property type="entry name" value="Peptidase_M2"/>
</dbReference>
<name>A0ABD2JZX7_HETSC</name>
<reference evidence="10 11" key="1">
    <citation type="submission" date="2024-10" db="EMBL/GenBank/DDBJ databases">
        <authorList>
            <person name="Kim D."/>
        </authorList>
    </citation>
    <scope>NUCLEOTIDE SEQUENCE [LARGE SCALE GENOMIC DNA]</scope>
    <source>
        <strain evidence="10">Taebaek</strain>
    </source>
</reference>
<keyword evidence="8" id="KW-0121">Carboxypeptidase</keyword>
<dbReference type="EMBL" id="JBICCN010000078">
    <property type="protein sequence ID" value="KAL3095963.1"/>
    <property type="molecule type" value="Genomic_DNA"/>
</dbReference>
<feature type="binding site" evidence="5">
    <location>
        <position position="871"/>
    </location>
    <ligand>
        <name>chloride</name>
        <dbReference type="ChEBI" id="CHEBI:17996"/>
        <label>1</label>
    </ligand>
</feature>
<dbReference type="Pfam" id="PF01401">
    <property type="entry name" value="Peptidase_M2"/>
    <property type="match status" value="1"/>
</dbReference>
<evidence type="ECO:0000313" key="10">
    <source>
        <dbReference type="EMBL" id="KAL3095963.1"/>
    </source>
</evidence>
<protein>
    <recommendedName>
        <fullName evidence="8">Angiotensin-converting enzyme</fullName>
        <ecNumber evidence="8">3.4.-.-</ecNumber>
    </recommendedName>
</protein>
<feature type="disulfide bond" evidence="6">
    <location>
        <begin position="457"/>
        <end position="472"/>
    </location>
</feature>
<evidence type="ECO:0000256" key="9">
    <source>
        <dbReference type="SAM" id="Phobius"/>
    </source>
</evidence>
<accession>A0ABD2JZX7</accession>
<evidence type="ECO:0000256" key="2">
    <source>
        <dbReference type="ARBA" id="ARBA00022729"/>
    </source>
</evidence>
<dbReference type="GO" id="GO:0008237">
    <property type="term" value="F:metallopeptidase activity"/>
    <property type="evidence" value="ECO:0007669"/>
    <property type="project" value="UniProtKB-KW"/>
</dbReference>
<dbReference type="AlphaFoldDB" id="A0ABD2JZX7"/>
<keyword evidence="2" id="KW-0732">Signal</keyword>
<sequence>MIRPIQPHWSPLVKFPLPSPSRPATHPLPSLSSAMEMPSSSAFSALPHFTTSSIRHPSSPTAPSLPSFIPNGVFIPRLFSHRFDSGRSKQSIKCIHKATKPSHLQSLCCPFPQQQMHSPPNRIVFMPPPTNADMPKSRSSGRSPVFRQNDRLLGKRPSIGVRNYSLFTLRVRCSVVLLLLIMFPSRSSFSSSYFFSSSSSSSSFSPSFSSFPSFGSFFLPMLFLLLSPGLRFDHRRHHSLLSVCSASPPGVNLEDVSADEDYSVLVEQETNKPADVDNDVIQSLVDNFLNKGTAVDGVPPPVGPEQPEKTVAEPLKLNKEAQALVNSSDFWRTTNLEPSESISDTSRVQAWLNGYSAELQRVLQQIAQAGWNYFASASFTTKQYLDEAEEVGRAFLRASTLQSRQFNASVFPLGSAQRVQLSILAQQGMNSLEARDLHEFNRILLAINQQFTHTQLCGEPGKVPTAGDKATCLLKFPDLPSMLYSQNTGTNQCLELWQKWRLSAGSNLTKSYAELIEFSNKGAKLNGYSDAGAMWRSVYELPAQFGFYSASQIDISRQMDLLYSQLAPLYQQLHSYFRARLAAVYAQKANEDSEKGGQQLSRDGPLPIHLLKSLSGDSWTVHYEQTKPFPEEMPAEEQKIANEMVDSFRAQNYTVRTMFSKVYRFMKFVGFERLPRTFWTSSIFTRNWSKDMICNPATAYNMMNGQQDDYRVKVCAQLSEQDFVNAHRLLAKLYYQYGSRTQPILLRDAPNPSLSAALAGAFGIVALHPDYLRAQKLVSVKTERNAEAEVNRLYREALEDIVKLPFAIVADKWRYAAFEGRINASNWSKEWWQLRQRYQGIVAPPMADPRSVEFDAVASPAIGQQHAPATRDALAYVIQFQILKKLCGGIDQLSDGCMPNRTTAKSVLEAISQGGSISWLDAFEKLTGTRQLDAGPLLEYYAPLLAWLKRTNEAEQRVIGWDKSKGEMFADNELPVLKAHFESDNAFGSGIMSPDGGGVGMAGGEGAPIAFPGQSCTSGQECLLDSHCNGTICVCREGLFTLRIADSYNCVPGDPAKVGFTDDNGGLVIALNPNNETDATDSAANNEQNVVVRPNANDQNDRTVNRASQLLYTPLWWLGILALALLSLTFCTNH</sequence>
<comment type="caution">
    <text evidence="10">The sequence shown here is derived from an EMBL/GenBank/DDBJ whole genome shotgun (WGS) entry which is preliminary data.</text>
</comment>
<keyword evidence="8" id="KW-0645">Protease</keyword>
<comment type="similarity">
    <text evidence="1 7 8">Belongs to the peptidase M2 family.</text>
</comment>
<evidence type="ECO:0000313" key="11">
    <source>
        <dbReference type="Proteomes" id="UP001620645"/>
    </source>
</evidence>
<comment type="cofactor">
    <cofactor evidence="8">
        <name>Zn(2+)</name>
        <dbReference type="ChEBI" id="CHEBI:29105"/>
    </cofactor>
    <text evidence="8">Binds 1 zinc ion per subunit.</text>
</comment>
<keyword evidence="4 8" id="KW-0325">Glycoprotein</keyword>
<organism evidence="10 11">
    <name type="scientific">Heterodera schachtii</name>
    <name type="common">Sugarbeet cyst nematode worm</name>
    <name type="synonym">Tylenchus schachtii</name>
    <dbReference type="NCBI Taxonomy" id="97005"/>
    <lineage>
        <taxon>Eukaryota</taxon>
        <taxon>Metazoa</taxon>
        <taxon>Ecdysozoa</taxon>
        <taxon>Nematoda</taxon>
        <taxon>Chromadorea</taxon>
        <taxon>Rhabditida</taxon>
        <taxon>Tylenchina</taxon>
        <taxon>Tylenchomorpha</taxon>
        <taxon>Tylenchoidea</taxon>
        <taxon>Heteroderidae</taxon>
        <taxon>Heteroderinae</taxon>
        <taxon>Heterodera</taxon>
    </lineage>
</organism>
<evidence type="ECO:0000256" key="7">
    <source>
        <dbReference type="PROSITE-ProRule" id="PRU01355"/>
    </source>
</evidence>
<evidence type="ECO:0000256" key="1">
    <source>
        <dbReference type="ARBA" id="ARBA00008139"/>
    </source>
</evidence>
<keyword evidence="9" id="KW-0812">Transmembrane</keyword>
<dbReference type="GO" id="GO:0004180">
    <property type="term" value="F:carboxypeptidase activity"/>
    <property type="evidence" value="ECO:0007669"/>
    <property type="project" value="UniProtKB-KW"/>
</dbReference>
<keyword evidence="3 6" id="KW-1015">Disulfide bond</keyword>
<gene>
    <name evidence="10" type="ORF">niasHS_005722</name>
</gene>